<dbReference type="CDD" id="cd00552">
    <property type="entry name" value="RaiA"/>
    <property type="match status" value="1"/>
</dbReference>
<dbReference type="Pfam" id="PF02482">
    <property type="entry name" value="Ribosomal_S30AE"/>
    <property type="match status" value="1"/>
</dbReference>
<dbReference type="GO" id="GO:0022627">
    <property type="term" value="C:cytosolic small ribosomal subunit"/>
    <property type="evidence" value="ECO:0007669"/>
    <property type="project" value="TreeGrafter"/>
</dbReference>
<evidence type="ECO:0000256" key="2">
    <source>
        <dbReference type="ARBA" id="ARBA00038434"/>
    </source>
</evidence>
<evidence type="ECO:0000313" key="6">
    <source>
        <dbReference type="EMBL" id="ONG42006.1"/>
    </source>
</evidence>
<comment type="subunit">
    <text evidence="3">Associates exclusively with 100S ribosomes, which are dimers of 70S ribosomes.</text>
</comment>
<evidence type="ECO:0000256" key="3">
    <source>
        <dbReference type="ARBA" id="ARBA00038695"/>
    </source>
</evidence>
<sequence>MHIKISGHHITVTPAIEASILEKFARVERHFDHINSMQVVLSLDNHHTDCSHKGQSNHKAEAILRVPGAELFAQACADDMYASIAMLSEKLDRQVKRHKERQMSRY</sequence>
<dbReference type="NCBIfam" id="TIGR00741">
    <property type="entry name" value="yfiA"/>
    <property type="match status" value="1"/>
</dbReference>
<dbReference type="InterPro" id="IPR050574">
    <property type="entry name" value="HPF/YfiA_ribosome-assoc"/>
</dbReference>
<comment type="caution">
    <text evidence="6">The sequence shown here is derived from an EMBL/GenBank/DDBJ whole genome shotgun (WGS) entry which is preliminary data.</text>
</comment>
<reference evidence="6 7" key="1">
    <citation type="submission" date="2016-10" db="EMBL/GenBank/DDBJ databases">
        <title>Draft Genome sequence of Alkanindiges sp. strain H1.</title>
        <authorList>
            <person name="Subhash Y."/>
            <person name="Lee S."/>
        </authorList>
    </citation>
    <scope>NUCLEOTIDE SEQUENCE [LARGE SCALE GENOMIC DNA]</scope>
    <source>
        <strain evidence="6 7">H1</strain>
    </source>
</reference>
<dbReference type="AlphaFoldDB" id="A0A1S8CZH5"/>
<dbReference type="InterPro" id="IPR036567">
    <property type="entry name" value="RHF-like"/>
</dbReference>
<dbReference type="PANTHER" id="PTHR33231">
    <property type="entry name" value="30S RIBOSOMAL PROTEIN"/>
    <property type="match status" value="1"/>
</dbReference>
<dbReference type="EMBL" id="MLCN01000004">
    <property type="protein sequence ID" value="ONG42006.1"/>
    <property type="molecule type" value="Genomic_DNA"/>
</dbReference>
<evidence type="ECO:0000256" key="1">
    <source>
        <dbReference type="ARBA" id="ARBA00022845"/>
    </source>
</evidence>
<protein>
    <recommendedName>
        <fullName evidence="4">Ribosome hibernation promoting factor</fullName>
    </recommendedName>
    <alternativeName>
        <fullName evidence="5">Hibernation factor HPF</fullName>
    </alternativeName>
</protein>
<evidence type="ECO:0000313" key="7">
    <source>
        <dbReference type="Proteomes" id="UP000192132"/>
    </source>
</evidence>
<dbReference type="PANTHER" id="PTHR33231:SF1">
    <property type="entry name" value="30S RIBOSOMAL PROTEIN"/>
    <property type="match status" value="1"/>
</dbReference>
<comment type="similarity">
    <text evidence="2">Belongs to the HPF/YfiA ribosome-associated protein family. Short HPF subfamily.</text>
</comment>
<dbReference type="RefSeq" id="WP_076876945.1">
    <property type="nucleotide sequence ID" value="NZ_MLCN01000004.1"/>
</dbReference>
<keyword evidence="1" id="KW-0810">Translation regulation</keyword>
<name>A0A1S8CZH5_9GAMM</name>
<dbReference type="Gene3D" id="3.30.160.100">
    <property type="entry name" value="Ribosome hibernation promotion factor-like"/>
    <property type="match status" value="1"/>
</dbReference>
<dbReference type="InterPro" id="IPR003489">
    <property type="entry name" value="RHF/RaiA"/>
</dbReference>
<dbReference type="GO" id="GO:0043024">
    <property type="term" value="F:ribosomal small subunit binding"/>
    <property type="evidence" value="ECO:0007669"/>
    <property type="project" value="TreeGrafter"/>
</dbReference>
<accession>A0A1S8CZH5</accession>
<organism evidence="6 7">
    <name type="scientific">Alkanindiges hydrocarboniclasticus</name>
    <dbReference type="NCBI Taxonomy" id="1907941"/>
    <lineage>
        <taxon>Bacteria</taxon>
        <taxon>Pseudomonadati</taxon>
        <taxon>Pseudomonadota</taxon>
        <taxon>Gammaproteobacteria</taxon>
        <taxon>Moraxellales</taxon>
        <taxon>Moraxellaceae</taxon>
        <taxon>Alkanindiges</taxon>
    </lineage>
</organism>
<dbReference type="GO" id="GO:0045900">
    <property type="term" value="P:negative regulation of translational elongation"/>
    <property type="evidence" value="ECO:0007669"/>
    <property type="project" value="TreeGrafter"/>
</dbReference>
<evidence type="ECO:0000256" key="4">
    <source>
        <dbReference type="ARBA" id="ARBA00041148"/>
    </source>
</evidence>
<keyword evidence="7" id="KW-1185">Reference proteome</keyword>
<proteinExistence type="inferred from homology"/>
<dbReference type="SUPFAM" id="SSF69754">
    <property type="entry name" value="Ribosome binding protein Y (YfiA homologue)"/>
    <property type="match status" value="1"/>
</dbReference>
<dbReference type="STRING" id="1907941.BKE30_01710"/>
<gene>
    <name evidence="6" type="ORF">BKE30_01710</name>
</gene>
<evidence type="ECO:0000256" key="5">
    <source>
        <dbReference type="ARBA" id="ARBA00041319"/>
    </source>
</evidence>
<dbReference type="Proteomes" id="UP000192132">
    <property type="component" value="Unassembled WGS sequence"/>
</dbReference>
<dbReference type="OrthoDB" id="9795980at2"/>